<reference evidence="1" key="1">
    <citation type="submission" date="2015-03" db="EMBL/GenBank/DDBJ databases">
        <authorList>
            <person name="Xie B.-B."/>
            <person name="Rong J.-C."/>
            <person name="Qin Q.-L."/>
            <person name="Zhang Y.-Z."/>
        </authorList>
    </citation>
    <scope>NUCLEOTIDE SEQUENCE</scope>
    <source>
        <strain evidence="1">DSM 14585</strain>
    </source>
</reference>
<protein>
    <submittedName>
        <fullName evidence="1">Uncharacterized protein</fullName>
    </submittedName>
</protein>
<gene>
    <name evidence="1" type="ORF">PAGA_a0725</name>
</gene>
<accession>A0ACA8DT75</accession>
<organism evidence="1 2">
    <name type="scientific">Pseudoalteromonas agarivorans DSM 14585</name>
    <dbReference type="NCBI Taxonomy" id="1312369"/>
    <lineage>
        <taxon>Bacteria</taxon>
        <taxon>Pseudomonadati</taxon>
        <taxon>Pseudomonadota</taxon>
        <taxon>Gammaproteobacteria</taxon>
        <taxon>Alteromonadales</taxon>
        <taxon>Pseudoalteromonadaceae</taxon>
        <taxon>Pseudoalteromonas</taxon>
    </lineage>
</organism>
<evidence type="ECO:0000313" key="2">
    <source>
        <dbReference type="Proteomes" id="UP000217277"/>
    </source>
</evidence>
<dbReference type="EMBL" id="CP011011">
    <property type="protein sequence ID" value="ATC81245.1"/>
    <property type="molecule type" value="Genomic_DNA"/>
</dbReference>
<name>A0ACA8DT75_9GAMM</name>
<proteinExistence type="predicted"/>
<dbReference type="Proteomes" id="UP000217277">
    <property type="component" value="Chromosome I"/>
</dbReference>
<evidence type="ECO:0000313" key="1">
    <source>
        <dbReference type="EMBL" id="ATC81245.1"/>
    </source>
</evidence>
<keyword evidence="2" id="KW-1185">Reference proteome</keyword>
<sequence>MVVEDISAEEKSDGYTPYFLSATDEVEIGCDVSNVFDQVISSDKAYNIAITGPYSSGKSSFVSSYKKKNTEFSNSSIDVSLASFQVNEMVATGETPNKSGEFEFTDIEKSIIQQIIYKVPSSTIPKSRFSKLTTSEDTIKWKSYIFASLWLLSIFYIFNPKSYIFIDPVRPILGKYLEFFNIALSLVMLSGCLFGIASIIKYLKNNLPLSKISYLNPTNVEVSFFSESDSVLNRTLDELVYFFSSSNYNKVIFEDLERLNKPEIFTKLREINIILNNSDAVKGKHKDGIKFIYVTKDDCFSATERTKFFDFILPIIPVIHSNNSYEKIRELISTIKGVNLSHNFLRDVTVFISDMRVLQNIVNEFYFYRKLVNHDQSLSDDNLFALVLCKNMFPCEFELLQQNSGKIFTAFDTSVIKNESTNEKRSIIQNFKEEIENIENAFSFNKGEYEILIGCYLDRLREEFTNFQFWVINEERYSEHSTDDVLELLQQRHELQILERGRGTKPLSNNSNYLTIKGYIEKLNSLDEPDGKVELINGKIEETLILINKIECASLKEMCSLFDDEREKLTGYKSDHIIHYLLREGYIYEDYQKYISIFYEGKLTRNDFTFRNNIVYGKKPNFEYSLNNPADIVDLLDENSFSQTAILNFDLFEYLISEKHPFLNQSCIILDNSPELLIEFIDKLESSKSIDISSMLEILVCSRSNFLELSKSYTDKFGDWCFKLCKNKNFFSVDLNHYLYLTKHLNESAKTVVEIASEPKELKKVILDNIISLNPLFELVEFDHKNDEQCEVYTALFKSSCIRVNSYSLHNYFKCVYKNKDFTLAFILEAKDELLIESIADTNILQQLVEKYWIETTKEGIEDENSIIHMLKSDIAFEIKEQLISSIPFQLKHITSSKLDNITHLELSRQDKVIPSVENLVTIFTCIDQDDDHFEDFNIEADRVVSANLEDLLSAVQILGNDDGNDVLLSDFTGIILFNVKKQATFQSLIHLLSEHISGYDLDNLTDQKYEYLIKERLVIYSDKIKSEFEEERPELLPLLISCNKGEFLETNQFYDLKDETLCSIAKLGVLSNAEILTIFEELNESSFFSSDELASCFADLLIIQPSDRISEKLFGHLVEYVEPKTKKGQALIRAMHSKFDPIYLIENMTFDCIPYFSLEDRIHIFENSEVSDENKLLAIASLSDEEFKNPKIDTIYLSSLACKMQFDGVKEANMVKLASELDTDYDLIKLLSCQIDLLSGGRVLEICGFSTEQIAKINTAKTHFELPNSEEYDVFASLMLDKKLIKRKKITTANKIRVYLNNL</sequence>